<evidence type="ECO:0000313" key="2">
    <source>
        <dbReference type="EMBL" id="KAK2173574.1"/>
    </source>
</evidence>
<dbReference type="AlphaFoldDB" id="A0AAD9NNG6"/>
<dbReference type="EMBL" id="JAODUO010000865">
    <property type="protein sequence ID" value="KAK2173574.1"/>
    <property type="molecule type" value="Genomic_DNA"/>
</dbReference>
<organism evidence="2 3">
    <name type="scientific">Ridgeia piscesae</name>
    <name type="common">Tubeworm</name>
    <dbReference type="NCBI Taxonomy" id="27915"/>
    <lineage>
        <taxon>Eukaryota</taxon>
        <taxon>Metazoa</taxon>
        <taxon>Spiralia</taxon>
        <taxon>Lophotrochozoa</taxon>
        <taxon>Annelida</taxon>
        <taxon>Polychaeta</taxon>
        <taxon>Sedentaria</taxon>
        <taxon>Canalipalpata</taxon>
        <taxon>Sabellida</taxon>
        <taxon>Siboglinidae</taxon>
        <taxon>Ridgeia</taxon>
    </lineage>
</organism>
<sequence length="181" mass="20204">MTLVAPHPAPPRPARGSATVVVVSLVTRNRLLVHSATRRWEHALEAGSTVWQSHDRRARHTDNRLATKTLDGGNKGAQHLSPPSVSYTHTHTPQKRCRHQSPDVLTLISSVDKLHGLCRSRRQAGGNERRPHVHCHDDVPAPAMGCRKCTSEFAIVRDTAMDDGPTYRCCERRALTHTYTY</sequence>
<proteinExistence type="predicted"/>
<accession>A0AAD9NNG6</accession>
<protein>
    <submittedName>
        <fullName evidence="2">Uncharacterized protein</fullName>
    </submittedName>
</protein>
<evidence type="ECO:0000256" key="1">
    <source>
        <dbReference type="SAM" id="MobiDB-lite"/>
    </source>
</evidence>
<feature type="compositionally biased region" description="Polar residues" evidence="1">
    <location>
        <begin position="81"/>
        <end position="91"/>
    </location>
</feature>
<comment type="caution">
    <text evidence="2">The sequence shown here is derived from an EMBL/GenBank/DDBJ whole genome shotgun (WGS) entry which is preliminary data.</text>
</comment>
<name>A0AAD9NNG6_RIDPI</name>
<reference evidence="2" key="1">
    <citation type="journal article" date="2023" name="Mol. Biol. Evol.">
        <title>Third-Generation Sequencing Reveals the Adaptive Role of the Epigenome in Three Deep-Sea Polychaetes.</title>
        <authorList>
            <person name="Perez M."/>
            <person name="Aroh O."/>
            <person name="Sun Y."/>
            <person name="Lan Y."/>
            <person name="Juniper S.K."/>
            <person name="Young C.R."/>
            <person name="Angers B."/>
            <person name="Qian P.Y."/>
        </authorList>
    </citation>
    <scope>NUCLEOTIDE SEQUENCE</scope>
    <source>
        <strain evidence="2">R07B-5</strain>
    </source>
</reference>
<keyword evidence="3" id="KW-1185">Reference proteome</keyword>
<evidence type="ECO:0000313" key="3">
    <source>
        <dbReference type="Proteomes" id="UP001209878"/>
    </source>
</evidence>
<feature type="region of interest" description="Disordered" evidence="1">
    <location>
        <begin position="54"/>
        <end position="96"/>
    </location>
</feature>
<dbReference type="Proteomes" id="UP001209878">
    <property type="component" value="Unassembled WGS sequence"/>
</dbReference>
<gene>
    <name evidence="2" type="ORF">NP493_866g01002</name>
</gene>